<dbReference type="InterPro" id="IPR016035">
    <property type="entry name" value="Acyl_Trfase/lysoPLipase"/>
</dbReference>
<name>A0A2M7SA26_9BACT</name>
<dbReference type="InterPro" id="IPR002641">
    <property type="entry name" value="PNPLA_dom"/>
</dbReference>
<dbReference type="InterPro" id="IPR050301">
    <property type="entry name" value="NTE"/>
</dbReference>
<dbReference type="PANTHER" id="PTHR14226">
    <property type="entry name" value="NEUROPATHY TARGET ESTERASE/SWISS CHEESE D.MELANOGASTER"/>
    <property type="match status" value="1"/>
</dbReference>
<organism evidence="6 7">
    <name type="scientific">Candidatus Desantisbacteria bacterium CG_4_10_14_0_8_um_filter_48_22</name>
    <dbReference type="NCBI Taxonomy" id="1974543"/>
    <lineage>
        <taxon>Bacteria</taxon>
        <taxon>Candidatus Desantisiibacteriota</taxon>
    </lineage>
</organism>
<dbReference type="GO" id="GO:0016042">
    <property type="term" value="P:lipid catabolic process"/>
    <property type="evidence" value="ECO:0007669"/>
    <property type="project" value="UniProtKB-UniRule"/>
</dbReference>
<evidence type="ECO:0000256" key="4">
    <source>
        <dbReference type="PROSITE-ProRule" id="PRU01161"/>
    </source>
</evidence>
<keyword evidence="2 4" id="KW-0442">Lipid degradation</keyword>
<dbReference type="Gene3D" id="3.40.1090.10">
    <property type="entry name" value="Cytosolic phospholipase A2 catalytic domain"/>
    <property type="match status" value="1"/>
</dbReference>
<dbReference type="PROSITE" id="PS51635">
    <property type="entry name" value="PNPLA"/>
    <property type="match status" value="1"/>
</dbReference>
<feature type="domain" description="PNPLA" evidence="5">
    <location>
        <begin position="6"/>
        <end position="173"/>
    </location>
</feature>
<keyword evidence="3 4" id="KW-0443">Lipid metabolism</keyword>
<evidence type="ECO:0000256" key="3">
    <source>
        <dbReference type="ARBA" id="ARBA00023098"/>
    </source>
</evidence>
<sequence length="270" mass="29621">MRGIGLALGGGGVKGFAHIGVLRVLKREKIPIGAICGTSMGAIIGGLYSLNEDLEKVESMVFGLLEREGFDQLAKPDKKHLPFDIKGYRDINKMEKKMKESLPDKEMKDTKVPFVAVATDLSNGARVVIKEGSMRDALSASSSVPGVLDPVKYREKYLVDGILSDNVPVREVKKMGAKKILAVHVTPSISFKESPKGRIDVLLKSFLLMLNRMSLGSGDEADLLLEPDLEVIPYADFRYARLCADLGEKTAGENIEKIKKMVSLLDLLFR</sequence>
<feature type="active site" description="Nucleophile" evidence="4">
    <location>
        <position position="39"/>
    </location>
</feature>
<feature type="short sequence motif" description="GXGXXG" evidence="4">
    <location>
        <begin position="10"/>
        <end position="15"/>
    </location>
</feature>
<dbReference type="GO" id="GO:0016787">
    <property type="term" value="F:hydrolase activity"/>
    <property type="evidence" value="ECO:0007669"/>
    <property type="project" value="UniProtKB-UniRule"/>
</dbReference>
<evidence type="ECO:0000256" key="1">
    <source>
        <dbReference type="ARBA" id="ARBA00022801"/>
    </source>
</evidence>
<keyword evidence="1 4" id="KW-0378">Hydrolase</keyword>
<evidence type="ECO:0000313" key="6">
    <source>
        <dbReference type="EMBL" id="PIZ16385.1"/>
    </source>
</evidence>
<accession>A0A2M7SA26</accession>
<dbReference type="AlphaFoldDB" id="A0A2M7SA26"/>
<feature type="active site" description="Proton acceptor" evidence="4">
    <location>
        <position position="160"/>
    </location>
</feature>
<evidence type="ECO:0000313" key="7">
    <source>
        <dbReference type="Proteomes" id="UP000229307"/>
    </source>
</evidence>
<feature type="short sequence motif" description="GXSXG" evidence="4">
    <location>
        <begin position="37"/>
        <end position="41"/>
    </location>
</feature>
<proteinExistence type="predicted"/>
<gene>
    <name evidence="6" type="ORF">COY52_07185</name>
</gene>
<evidence type="ECO:0000259" key="5">
    <source>
        <dbReference type="PROSITE" id="PS51635"/>
    </source>
</evidence>
<comment type="caution">
    <text evidence="6">The sequence shown here is derived from an EMBL/GenBank/DDBJ whole genome shotgun (WGS) entry which is preliminary data.</text>
</comment>
<reference evidence="7" key="1">
    <citation type="submission" date="2017-09" db="EMBL/GenBank/DDBJ databases">
        <title>Depth-based differentiation of microbial function through sediment-hosted aquifers and enrichment of novel symbionts in the deep terrestrial subsurface.</title>
        <authorList>
            <person name="Probst A.J."/>
            <person name="Ladd B."/>
            <person name="Jarett J.K."/>
            <person name="Geller-Mcgrath D.E."/>
            <person name="Sieber C.M.K."/>
            <person name="Emerson J.B."/>
            <person name="Anantharaman K."/>
            <person name="Thomas B.C."/>
            <person name="Malmstrom R."/>
            <person name="Stieglmeier M."/>
            <person name="Klingl A."/>
            <person name="Woyke T."/>
            <person name="Ryan C.M."/>
            <person name="Banfield J.F."/>
        </authorList>
    </citation>
    <scope>NUCLEOTIDE SEQUENCE [LARGE SCALE GENOMIC DNA]</scope>
</reference>
<protein>
    <recommendedName>
        <fullName evidence="5">PNPLA domain-containing protein</fullName>
    </recommendedName>
</protein>
<dbReference type="PANTHER" id="PTHR14226:SF76">
    <property type="entry name" value="NTE FAMILY PROTEIN RSSA"/>
    <property type="match status" value="1"/>
</dbReference>
<dbReference type="Pfam" id="PF01734">
    <property type="entry name" value="Patatin"/>
    <property type="match status" value="1"/>
</dbReference>
<comment type="caution">
    <text evidence="4">Lacks conserved residue(s) required for the propagation of feature annotation.</text>
</comment>
<evidence type="ECO:0000256" key="2">
    <source>
        <dbReference type="ARBA" id="ARBA00022963"/>
    </source>
</evidence>
<dbReference type="SUPFAM" id="SSF52151">
    <property type="entry name" value="FabD/lysophospholipase-like"/>
    <property type="match status" value="1"/>
</dbReference>
<dbReference type="EMBL" id="PFMR01000190">
    <property type="protein sequence ID" value="PIZ16385.1"/>
    <property type="molecule type" value="Genomic_DNA"/>
</dbReference>
<dbReference type="Proteomes" id="UP000229307">
    <property type="component" value="Unassembled WGS sequence"/>
</dbReference>